<dbReference type="Pfam" id="PF22451">
    <property type="entry name" value="NirdL-like_HTH"/>
    <property type="match status" value="1"/>
</dbReference>
<dbReference type="PANTHER" id="PTHR43413">
    <property type="entry name" value="TRANSCRIPTIONAL REGULATOR, ASNC FAMILY"/>
    <property type="match status" value="1"/>
</dbReference>
<comment type="subunit">
    <text evidence="4">Probably forms a complex composed of NirD, NirL, NirG and NirH. All proteins are required for the total conversion of siroheme to didecarboxysiroheme.</text>
</comment>
<name>A0A840U4G7_9GAMM</name>
<evidence type="ECO:0000256" key="1">
    <source>
        <dbReference type="ARBA" id="ARBA00023239"/>
    </source>
</evidence>
<evidence type="ECO:0000256" key="6">
    <source>
        <dbReference type="ARBA" id="ARBA00045291"/>
    </source>
</evidence>
<dbReference type="EC" id="4.1.1.111" evidence="5"/>
<dbReference type="InterPro" id="IPR050684">
    <property type="entry name" value="HTH-Siroheme_Decarb"/>
</dbReference>
<dbReference type="AlphaFoldDB" id="A0A840U4G7"/>
<dbReference type="InterPro" id="IPR053953">
    <property type="entry name" value="NirdL-like_HTH"/>
</dbReference>
<keyword evidence="11" id="KW-1185">Reference proteome</keyword>
<accession>A0A840U4G7</accession>
<feature type="domain" description="Siroheme decarboxylase NirL-like HTH" evidence="9">
    <location>
        <begin position="34"/>
        <end position="72"/>
    </location>
</feature>
<evidence type="ECO:0000256" key="5">
    <source>
        <dbReference type="ARBA" id="ARBA00023471"/>
    </source>
</evidence>
<dbReference type="GO" id="GO:0003677">
    <property type="term" value="F:DNA binding"/>
    <property type="evidence" value="ECO:0007669"/>
    <property type="project" value="UniProtKB-KW"/>
</dbReference>
<evidence type="ECO:0000313" key="11">
    <source>
        <dbReference type="Proteomes" id="UP000591735"/>
    </source>
</evidence>
<dbReference type="RefSeq" id="WP_183699391.1">
    <property type="nucleotide sequence ID" value="NZ_JACHFE010000001.1"/>
</dbReference>
<dbReference type="Pfam" id="PF17805">
    <property type="entry name" value="AsnC_trans_reg2"/>
    <property type="match status" value="1"/>
</dbReference>
<proteinExistence type="inferred from homology"/>
<dbReference type="Proteomes" id="UP000591735">
    <property type="component" value="Unassembled WGS sequence"/>
</dbReference>
<dbReference type="PANTHER" id="PTHR43413:SF1">
    <property type="entry name" value="SIROHEME DECARBOXYLASE NIRL SUBUNIT"/>
    <property type="match status" value="1"/>
</dbReference>
<dbReference type="EMBL" id="JACHFE010000001">
    <property type="protein sequence ID" value="MBB5320019.1"/>
    <property type="molecule type" value="Genomic_DNA"/>
</dbReference>
<comment type="similarity">
    <text evidence="3">Belongs to the Ahb/Nir family.</text>
</comment>
<evidence type="ECO:0000259" key="9">
    <source>
        <dbReference type="Pfam" id="PF22451"/>
    </source>
</evidence>
<protein>
    <recommendedName>
        <fullName evidence="5">siroheme decarboxylase</fullName>
        <ecNumber evidence="5">4.1.1.111</ecNumber>
    </recommendedName>
</protein>
<comment type="catalytic activity">
    <reaction evidence="7">
        <text>siroheme + 2 H(+) = 12,18-didecarboxysiroheme + 2 CO2</text>
        <dbReference type="Rhea" id="RHEA:19093"/>
        <dbReference type="ChEBI" id="CHEBI:15378"/>
        <dbReference type="ChEBI" id="CHEBI:16526"/>
        <dbReference type="ChEBI" id="CHEBI:60052"/>
        <dbReference type="ChEBI" id="CHEBI:140497"/>
        <dbReference type="EC" id="4.1.1.111"/>
    </reaction>
</comment>
<comment type="caution">
    <text evidence="10">The sequence shown here is derived from an EMBL/GenBank/DDBJ whole genome shotgun (WGS) entry which is preliminary data.</text>
</comment>
<evidence type="ECO:0000313" key="10">
    <source>
        <dbReference type="EMBL" id="MBB5320019.1"/>
    </source>
</evidence>
<evidence type="ECO:0000259" key="8">
    <source>
        <dbReference type="Pfam" id="PF17805"/>
    </source>
</evidence>
<sequence length="181" mass="20940">MNLPTGHSTRKPQPYLFDTERVSAWGLLRLRQQLEHGLPLTSRPYHTLAERTGLTEQQVIEAVHQWQDTGLIKRMGLVVRHRTLGYRANAMVVWDVPDDRVAELGALLAGVPFVTLCYQRPRQRPDWPYNLFCMIHGISRDRVMAQLEGMIRDFQLSDLEHAVLFSNKAYLQRGARYVNDC</sequence>
<gene>
    <name evidence="10" type="ORF">HNR38_000487</name>
</gene>
<organism evidence="10 11">
    <name type="scientific">Marinobacter oulmenensis</name>
    <dbReference type="NCBI Taxonomy" id="643747"/>
    <lineage>
        <taxon>Bacteria</taxon>
        <taxon>Pseudomonadati</taxon>
        <taxon>Pseudomonadota</taxon>
        <taxon>Gammaproteobacteria</taxon>
        <taxon>Pseudomonadales</taxon>
        <taxon>Marinobacteraceae</taxon>
        <taxon>Marinobacter</taxon>
    </lineage>
</organism>
<evidence type="ECO:0000256" key="4">
    <source>
        <dbReference type="ARBA" id="ARBA00023465"/>
    </source>
</evidence>
<comment type="pathway">
    <text evidence="2">Porphyrin-containing compound metabolism.</text>
</comment>
<keyword evidence="1" id="KW-0456">Lyase</keyword>
<keyword evidence="10" id="KW-0238">DNA-binding</keyword>
<evidence type="ECO:0000256" key="2">
    <source>
        <dbReference type="ARBA" id="ARBA00023444"/>
    </source>
</evidence>
<dbReference type="Gene3D" id="3.30.70.3460">
    <property type="match status" value="1"/>
</dbReference>
<evidence type="ECO:0000256" key="7">
    <source>
        <dbReference type="ARBA" id="ARBA00048470"/>
    </source>
</evidence>
<reference evidence="10 11" key="1">
    <citation type="submission" date="2020-08" db="EMBL/GenBank/DDBJ databases">
        <title>Genomic Encyclopedia of Type Strains, Phase IV (KMG-IV): sequencing the most valuable type-strain genomes for metagenomic binning, comparative biology and taxonomic classification.</title>
        <authorList>
            <person name="Goeker M."/>
        </authorList>
    </citation>
    <scope>NUCLEOTIDE SEQUENCE [LARGE SCALE GENOMIC DNA]</scope>
    <source>
        <strain evidence="10 11">DSM 22359</strain>
    </source>
</reference>
<comment type="function">
    <text evidence="6">Involved in heme d1 biosynthesis. Catalyzes the decarboxylation of siroheme into didecarboxysiroheme.</text>
</comment>
<dbReference type="InterPro" id="IPR040523">
    <property type="entry name" value="AsnC_trans_reg2"/>
</dbReference>
<dbReference type="GO" id="GO:0016829">
    <property type="term" value="F:lyase activity"/>
    <property type="evidence" value="ECO:0007669"/>
    <property type="project" value="UniProtKB-KW"/>
</dbReference>
<evidence type="ECO:0000256" key="3">
    <source>
        <dbReference type="ARBA" id="ARBA00023457"/>
    </source>
</evidence>
<feature type="domain" description="Siroheme decarboxylase AsnC-like ligand binding" evidence="8">
    <location>
        <begin position="84"/>
        <end position="170"/>
    </location>
</feature>